<dbReference type="AlphaFoldDB" id="Q2SAV7"/>
<dbReference type="KEGG" id="hch:HCH_05558"/>
<name>Q2SAV7_HAHCH</name>
<evidence type="ECO:0000313" key="1">
    <source>
        <dbReference type="EMBL" id="ABC32217.1"/>
    </source>
</evidence>
<dbReference type="HOGENOM" id="CLU_1945754_0_0_6"/>
<dbReference type="Proteomes" id="UP000000238">
    <property type="component" value="Chromosome"/>
</dbReference>
<evidence type="ECO:0000313" key="2">
    <source>
        <dbReference type="Proteomes" id="UP000000238"/>
    </source>
</evidence>
<keyword evidence="2" id="KW-1185">Reference proteome</keyword>
<dbReference type="EMBL" id="CP000155">
    <property type="protein sequence ID" value="ABC32217.1"/>
    <property type="molecule type" value="Genomic_DNA"/>
</dbReference>
<organism evidence="1 2">
    <name type="scientific">Hahella chejuensis (strain KCTC 2396)</name>
    <dbReference type="NCBI Taxonomy" id="349521"/>
    <lineage>
        <taxon>Bacteria</taxon>
        <taxon>Pseudomonadati</taxon>
        <taxon>Pseudomonadota</taxon>
        <taxon>Gammaproteobacteria</taxon>
        <taxon>Oceanospirillales</taxon>
        <taxon>Hahellaceae</taxon>
        <taxon>Hahella</taxon>
    </lineage>
</organism>
<gene>
    <name evidence="1" type="ordered locus">HCH_05558</name>
</gene>
<accession>Q2SAV7</accession>
<reference evidence="1 2" key="1">
    <citation type="journal article" date="2005" name="Nucleic Acids Res.">
        <title>Genomic blueprint of Hahella chejuensis, a marine microbe producing an algicidal agent.</title>
        <authorList>
            <person name="Jeong H."/>
            <person name="Yim J.H."/>
            <person name="Lee C."/>
            <person name="Choi S.-H."/>
            <person name="Park Y.K."/>
            <person name="Yoon S.H."/>
            <person name="Hur C.-G."/>
            <person name="Kang H.-Y."/>
            <person name="Kim D."/>
            <person name="Lee H.H."/>
            <person name="Park K.H."/>
            <person name="Park S.-H."/>
            <person name="Park H.-S."/>
            <person name="Lee H.K."/>
            <person name="Oh T.K."/>
            <person name="Kim J.F."/>
        </authorList>
    </citation>
    <scope>NUCLEOTIDE SEQUENCE [LARGE SCALE GENOMIC DNA]</scope>
    <source>
        <strain evidence="1 2">KCTC 2396</strain>
    </source>
</reference>
<sequence length="129" mass="15002">MDFFHYTFRTPSIRSATGGRSSRSIPIWRKTSDVDFEVQIASEKPVRNLFTHPFVFQLWKVLSKNRLYTFLNGKQCDSVMGILVRQAIFGNRCRNLSICILRTAAIILTQHGWKHPQIFIQCARLKKIS</sequence>
<proteinExistence type="predicted"/>
<protein>
    <submittedName>
        <fullName evidence="1">Uncharacterized protein</fullName>
    </submittedName>
</protein>